<organism evidence="2 3">
    <name type="scientific">Thalassotalea marina</name>
    <dbReference type="NCBI Taxonomy" id="1673741"/>
    <lineage>
        <taxon>Bacteria</taxon>
        <taxon>Pseudomonadati</taxon>
        <taxon>Pseudomonadota</taxon>
        <taxon>Gammaproteobacteria</taxon>
        <taxon>Alteromonadales</taxon>
        <taxon>Colwelliaceae</taxon>
        <taxon>Thalassotalea</taxon>
    </lineage>
</organism>
<dbReference type="RefSeq" id="WP_189774960.1">
    <property type="nucleotide sequence ID" value="NZ_BNCK01000017.1"/>
</dbReference>
<dbReference type="AlphaFoldDB" id="A0A919BRW8"/>
<keyword evidence="1" id="KW-0732">Signal</keyword>
<dbReference type="Gene3D" id="3.10.450.50">
    <property type="match status" value="1"/>
</dbReference>
<keyword evidence="3" id="KW-1185">Reference proteome</keyword>
<feature type="chain" id="PRO_5036880988" description="Nuclear transport factor 2 family protein" evidence="1">
    <location>
        <begin position="26"/>
        <end position="161"/>
    </location>
</feature>
<dbReference type="InterPro" id="IPR032710">
    <property type="entry name" value="NTF2-like_dom_sf"/>
</dbReference>
<comment type="caution">
    <text evidence="2">The sequence shown here is derived from an EMBL/GenBank/DDBJ whole genome shotgun (WGS) entry which is preliminary data.</text>
</comment>
<name>A0A919BRW8_9GAMM</name>
<evidence type="ECO:0000256" key="1">
    <source>
        <dbReference type="SAM" id="SignalP"/>
    </source>
</evidence>
<gene>
    <name evidence="2" type="ORF">GCM10017161_42570</name>
</gene>
<feature type="signal peptide" evidence="1">
    <location>
        <begin position="1"/>
        <end position="25"/>
    </location>
</feature>
<dbReference type="Proteomes" id="UP000623842">
    <property type="component" value="Unassembled WGS sequence"/>
</dbReference>
<dbReference type="EMBL" id="BNCK01000017">
    <property type="protein sequence ID" value="GHG08270.1"/>
    <property type="molecule type" value="Genomic_DNA"/>
</dbReference>
<sequence length="161" mass="18236">MIKLKSFVATTAFLVLSQYTSTAIANDASPAMTPINNMFDAMREHDGEKLLAQFVEGAMLERAHKDNSIKQTELAKFAAFVSQTDKHLDEHLFNVTIKTSDNLASAWTPYAFYLDGKLSHCGVNSFQMIKQNNQWKIRYLIDNQHLGDCTTFIENHKKTSN</sequence>
<reference evidence="2" key="2">
    <citation type="submission" date="2020-09" db="EMBL/GenBank/DDBJ databases">
        <authorList>
            <person name="Sun Q."/>
            <person name="Kim S."/>
        </authorList>
    </citation>
    <scope>NUCLEOTIDE SEQUENCE</scope>
    <source>
        <strain evidence="2">KCTC 42731</strain>
    </source>
</reference>
<protein>
    <recommendedName>
        <fullName evidence="4">Nuclear transport factor 2 family protein</fullName>
    </recommendedName>
</protein>
<evidence type="ECO:0000313" key="2">
    <source>
        <dbReference type="EMBL" id="GHG08270.1"/>
    </source>
</evidence>
<evidence type="ECO:0008006" key="4">
    <source>
        <dbReference type="Google" id="ProtNLM"/>
    </source>
</evidence>
<dbReference type="SUPFAM" id="SSF54427">
    <property type="entry name" value="NTF2-like"/>
    <property type="match status" value="1"/>
</dbReference>
<accession>A0A919BRW8</accession>
<proteinExistence type="predicted"/>
<reference evidence="2" key="1">
    <citation type="journal article" date="2014" name="Int. J. Syst. Evol. Microbiol.">
        <title>Complete genome sequence of Corynebacterium casei LMG S-19264T (=DSM 44701T), isolated from a smear-ripened cheese.</title>
        <authorList>
            <consortium name="US DOE Joint Genome Institute (JGI-PGF)"/>
            <person name="Walter F."/>
            <person name="Albersmeier A."/>
            <person name="Kalinowski J."/>
            <person name="Ruckert C."/>
        </authorList>
    </citation>
    <scope>NUCLEOTIDE SEQUENCE</scope>
    <source>
        <strain evidence="2">KCTC 42731</strain>
    </source>
</reference>
<evidence type="ECO:0000313" key="3">
    <source>
        <dbReference type="Proteomes" id="UP000623842"/>
    </source>
</evidence>